<evidence type="ECO:0000256" key="1">
    <source>
        <dbReference type="SAM" id="Coils"/>
    </source>
</evidence>
<evidence type="ECO:0000313" key="4">
    <source>
        <dbReference type="Proteomes" id="UP000623067"/>
    </source>
</evidence>
<comment type="caution">
    <text evidence="3">The sequence shown here is derived from an EMBL/GenBank/DDBJ whole genome shotgun (WGS) entry which is preliminary data.</text>
</comment>
<keyword evidence="2" id="KW-1133">Transmembrane helix</keyword>
<proteinExistence type="predicted"/>
<keyword evidence="2" id="KW-0472">Membrane</keyword>
<organism evidence="3 4">
    <name type="scientific">Sphingomonas metalli</name>
    <dbReference type="NCBI Taxonomy" id="1779358"/>
    <lineage>
        <taxon>Bacteria</taxon>
        <taxon>Pseudomonadati</taxon>
        <taxon>Pseudomonadota</taxon>
        <taxon>Alphaproteobacteria</taxon>
        <taxon>Sphingomonadales</taxon>
        <taxon>Sphingomonadaceae</taxon>
        <taxon>Sphingomonas</taxon>
    </lineage>
</organism>
<accession>A0A916WUY9</accession>
<reference evidence="3" key="1">
    <citation type="journal article" date="2014" name="Int. J. Syst. Evol. Microbiol.">
        <title>Complete genome sequence of Corynebacterium casei LMG S-19264T (=DSM 44701T), isolated from a smear-ripened cheese.</title>
        <authorList>
            <consortium name="US DOE Joint Genome Institute (JGI-PGF)"/>
            <person name="Walter F."/>
            <person name="Albersmeier A."/>
            <person name="Kalinowski J."/>
            <person name="Ruckert C."/>
        </authorList>
    </citation>
    <scope>NUCLEOTIDE SEQUENCE</scope>
    <source>
        <strain evidence="3">CGMCC 1.15330</strain>
    </source>
</reference>
<sequence length="108" mass="12208">MNPDTLEIIRMLFPLIAVIMLFAVGGWVLTTWMRIKNGYPLDGAWGQAIYPRKDEESVERIKLLSQENAQLRAELGSVKDRLANVERIVTDGGTLLSHEIDRLRTASN</sequence>
<dbReference type="RefSeq" id="WP_188659123.1">
    <property type="nucleotide sequence ID" value="NZ_BMIH01000003.1"/>
</dbReference>
<evidence type="ECO:0000313" key="3">
    <source>
        <dbReference type="EMBL" id="GGB34743.1"/>
    </source>
</evidence>
<feature type="transmembrane region" description="Helical" evidence="2">
    <location>
        <begin position="12"/>
        <end position="32"/>
    </location>
</feature>
<gene>
    <name evidence="3" type="ORF">GCM10011380_25210</name>
</gene>
<feature type="coiled-coil region" evidence="1">
    <location>
        <begin position="61"/>
        <end position="88"/>
    </location>
</feature>
<name>A0A916WUY9_9SPHN</name>
<dbReference type="Proteomes" id="UP000623067">
    <property type="component" value="Unassembled WGS sequence"/>
</dbReference>
<protein>
    <submittedName>
        <fullName evidence="3">Uncharacterized protein</fullName>
    </submittedName>
</protein>
<keyword evidence="2" id="KW-0812">Transmembrane</keyword>
<evidence type="ECO:0000256" key="2">
    <source>
        <dbReference type="SAM" id="Phobius"/>
    </source>
</evidence>
<keyword evidence="4" id="KW-1185">Reference proteome</keyword>
<keyword evidence="1" id="KW-0175">Coiled coil</keyword>
<reference evidence="3" key="2">
    <citation type="submission" date="2020-09" db="EMBL/GenBank/DDBJ databases">
        <authorList>
            <person name="Sun Q."/>
            <person name="Zhou Y."/>
        </authorList>
    </citation>
    <scope>NUCLEOTIDE SEQUENCE</scope>
    <source>
        <strain evidence="3">CGMCC 1.15330</strain>
    </source>
</reference>
<dbReference type="EMBL" id="BMIH01000003">
    <property type="protein sequence ID" value="GGB34743.1"/>
    <property type="molecule type" value="Genomic_DNA"/>
</dbReference>
<dbReference type="AlphaFoldDB" id="A0A916WUY9"/>